<evidence type="ECO:0000256" key="2">
    <source>
        <dbReference type="HAMAP-Rule" id="MF_00003"/>
    </source>
</evidence>
<name>A0A449BDJ7_HAPAX</name>
<dbReference type="PANTHER" id="PTHR33515:SF1">
    <property type="entry name" value="RIBOSOME-BINDING FACTOR A, CHLOROPLASTIC-RELATED"/>
    <property type="match status" value="1"/>
</dbReference>
<dbReference type="KEGG" id="aaxa:NCTC10138_00878"/>
<dbReference type="GO" id="GO:0005829">
    <property type="term" value="C:cytosol"/>
    <property type="evidence" value="ECO:0007669"/>
    <property type="project" value="TreeGrafter"/>
</dbReference>
<comment type="subcellular location">
    <subcellularLocation>
        <location evidence="2">Cytoplasm</location>
    </subcellularLocation>
</comment>
<dbReference type="SUPFAM" id="SSF89919">
    <property type="entry name" value="Ribosome-binding factor A, RbfA"/>
    <property type="match status" value="1"/>
</dbReference>
<dbReference type="HAMAP" id="MF_00003">
    <property type="entry name" value="RbfA"/>
    <property type="match status" value="1"/>
</dbReference>
<dbReference type="Proteomes" id="UP000289841">
    <property type="component" value="Chromosome"/>
</dbReference>
<comment type="function">
    <text evidence="2">One of several proteins that assist in the late maturation steps of the functional core of the 30S ribosomal subunit. Associates with free 30S ribosomal subunits (but not with 30S subunits that are part of 70S ribosomes or polysomes). Required for efficient processing of 16S rRNA. May interact with the 5'-terminal helix region of 16S rRNA.</text>
</comment>
<dbReference type="STRING" id="1278311.GCA_000428705_00494"/>
<dbReference type="GO" id="GO:0030490">
    <property type="term" value="P:maturation of SSU-rRNA"/>
    <property type="evidence" value="ECO:0007669"/>
    <property type="project" value="UniProtKB-UniRule"/>
</dbReference>
<dbReference type="AlphaFoldDB" id="A0A449BDJ7"/>
<gene>
    <name evidence="2 3" type="primary">rbfA</name>
    <name evidence="3" type="ORF">NCTC10138_00878</name>
</gene>
<comment type="similarity">
    <text evidence="2">Belongs to the RbfA family.</text>
</comment>
<keyword evidence="4" id="KW-1185">Reference proteome</keyword>
<dbReference type="OrthoDB" id="384689at2"/>
<evidence type="ECO:0000256" key="1">
    <source>
        <dbReference type="ARBA" id="ARBA00022517"/>
    </source>
</evidence>
<protein>
    <recommendedName>
        <fullName evidence="2">Ribosome-binding factor A</fullName>
    </recommendedName>
</protein>
<dbReference type="EMBL" id="LR215048">
    <property type="protein sequence ID" value="VEU80505.1"/>
    <property type="molecule type" value="Genomic_DNA"/>
</dbReference>
<sequence>MSITVERLGSLIQRELAPIVNTVIQDSKIGYINLTEVKVSKDLSFAKVYYTILSDDEKTLNYAKKTLDEKNATIRMELARKIRNVRKIPEIIFAYDEALAYGNHIDQILKTIK</sequence>
<dbReference type="Gene3D" id="3.30.300.20">
    <property type="match status" value="1"/>
</dbReference>
<organism evidence="3 4">
    <name type="scientific">Haploplasma axanthum</name>
    <name type="common">Acholeplasma axanthum</name>
    <dbReference type="NCBI Taxonomy" id="29552"/>
    <lineage>
        <taxon>Bacteria</taxon>
        <taxon>Bacillati</taxon>
        <taxon>Mycoplasmatota</taxon>
        <taxon>Mollicutes</taxon>
        <taxon>Acholeplasmatales</taxon>
        <taxon>Acholeplasmataceae</taxon>
        <taxon>Haploplasma</taxon>
    </lineage>
</organism>
<dbReference type="NCBIfam" id="TIGR00082">
    <property type="entry name" value="rbfA"/>
    <property type="match status" value="1"/>
</dbReference>
<accession>A0A449BDJ7</accession>
<keyword evidence="2" id="KW-0963">Cytoplasm</keyword>
<dbReference type="GO" id="GO:0043024">
    <property type="term" value="F:ribosomal small subunit binding"/>
    <property type="evidence" value="ECO:0007669"/>
    <property type="project" value="TreeGrafter"/>
</dbReference>
<comment type="subunit">
    <text evidence="2">Monomer. Binds 30S ribosomal subunits, but not 50S ribosomal subunits or 70S ribosomes.</text>
</comment>
<dbReference type="Pfam" id="PF02033">
    <property type="entry name" value="RBFA"/>
    <property type="match status" value="1"/>
</dbReference>
<proteinExistence type="inferred from homology"/>
<evidence type="ECO:0000313" key="4">
    <source>
        <dbReference type="Proteomes" id="UP000289841"/>
    </source>
</evidence>
<dbReference type="InterPro" id="IPR000238">
    <property type="entry name" value="RbfA"/>
</dbReference>
<dbReference type="InterPro" id="IPR020053">
    <property type="entry name" value="Ribosome-bd_factorA_CS"/>
</dbReference>
<dbReference type="PANTHER" id="PTHR33515">
    <property type="entry name" value="RIBOSOME-BINDING FACTOR A, CHLOROPLASTIC-RELATED"/>
    <property type="match status" value="1"/>
</dbReference>
<evidence type="ECO:0000313" key="3">
    <source>
        <dbReference type="EMBL" id="VEU80505.1"/>
    </source>
</evidence>
<dbReference type="PROSITE" id="PS01319">
    <property type="entry name" value="RBFA"/>
    <property type="match status" value="1"/>
</dbReference>
<dbReference type="RefSeq" id="WP_026390163.1">
    <property type="nucleotide sequence ID" value="NZ_LR215048.1"/>
</dbReference>
<reference evidence="3 4" key="1">
    <citation type="submission" date="2019-01" db="EMBL/GenBank/DDBJ databases">
        <authorList>
            <consortium name="Pathogen Informatics"/>
        </authorList>
    </citation>
    <scope>NUCLEOTIDE SEQUENCE [LARGE SCALE GENOMIC DNA]</scope>
    <source>
        <strain evidence="3 4">NCTC10138</strain>
    </source>
</reference>
<dbReference type="InterPro" id="IPR015946">
    <property type="entry name" value="KH_dom-like_a/b"/>
</dbReference>
<dbReference type="InterPro" id="IPR023799">
    <property type="entry name" value="RbfA_dom_sf"/>
</dbReference>
<keyword evidence="1 2" id="KW-0690">Ribosome biogenesis</keyword>